<dbReference type="AlphaFoldDB" id="A0A1S2Y3M4"/>
<dbReference type="SMART" id="SM00220">
    <property type="entry name" value="S_TKc"/>
    <property type="match status" value="1"/>
</dbReference>
<evidence type="ECO:0000256" key="1">
    <source>
        <dbReference type="ARBA" id="ARBA00004251"/>
    </source>
</evidence>
<keyword evidence="6" id="KW-1003">Cell membrane</keyword>
<feature type="transmembrane region" description="Helical" evidence="20">
    <location>
        <begin position="20"/>
        <end position="36"/>
    </location>
</feature>
<dbReference type="InterPro" id="IPR011009">
    <property type="entry name" value="Kinase-like_dom_sf"/>
</dbReference>
<dbReference type="PROSITE" id="PS00307">
    <property type="entry name" value="LECTIN_LEGUME_BETA"/>
    <property type="match status" value="1"/>
</dbReference>
<dbReference type="PaxDb" id="3827-XP_004498794.1"/>
<evidence type="ECO:0000256" key="9">
    <source>
        <dbReference type="ARBA" id="ARBA00022692"/>
    </source>
</evidence>
<evidence type="ECO:0000256" key="15">
    <source>
        <dbReference type="ARBA" id="ARBA00022989"/>
    </source>
</evidence>
<dbReference type="InterPro" id="IPR013320">
    <property type="entry name" value="ConA-like_dom_sf"/>
</dbReference>
<dbReference type="RefSeq" id="XP_004498794.1">
    <property type="nucleotide sequence ID" value="XM_004498737.3"/>
</dbReference>
<keyword evidence="22" id="KW-1185">Reference proteome</keyword>
<proteinExistence type="inferred from homology"/>
<reference evidence="23" key="2">
    <citation type="submission" date="2025-08" db="UniProtKB">
        <authorList>
            <consortium name="RefSeq"/>
        </authorList>
    </citation>
    <scope>IDENTIFICATION</scope>
    <source>
        <tissue evidence="23">Etiolated seedlings</tissue>
    </source>
</reference>
<dbReference type="InterPro" id="IPR019825">
    <property type="entry name" value="Lectin_legB_Mn/Ca_BS"/>
</dbReference>
<name>A0A1S2Y3M4_CICAR</name>
<evidence type="ECO:0000256" key="8">
    <source>
        <dbReference type="ARBA" id="ARBA00022679"/>
    </source>
</evidence>
<keyword evidence="11" id="KW-0430">Lectin</keyword>
<comment type="similarity">
    <text evidence="3">In the N-terminal section; belongs to the leguminous lectin family.</text>
</comment>
<feature type="binding site" evidence="19">
    <location>
        <position position="405"/>
    </location>
    <ligand>
        <name>ATP</name>
        <dbReference type="ChEBI" id="CHEBI:30616"/>
    </ligand>
</feature>
<keyword evidence="8" id="KW-0808">Transferase</keyword>
<dbReference type="SUPFAM" id="SSF49899">
    <property type="entry name" value="Concanavalin A-like lectins/glucanases"/>
    <property type="match status" value="1"/>
</dbReference>
<dbReference type="InterPro" id="IPR001220">
    <property type="entry name" value="Legume_lectin_dom"/>
</dbReference>
<dbReference type="eggNOG" id="ENOG502R5Z1">
    <property type="taxonomic scope" value="Eukaryota"/>
</dbReference>
<feature type="transmembrane region" description="Helical" evidence="20">
    <location>
        <begin position="305"/>
        <end position="331"/>
    </location>
</feature>
<keyword evidence="18" id="KW-0325">Glycoprotein</keyword>
<reference evidence="22" key="1">
    <citation type="journal article" date="2013" name="Nat. Biotechnol.">
        <title>Draft genome sequence of chickpea (Cicer arietinum) provides a resource for trait improvement.</title>
        <authorList>
            <person name="Varshney R.K."/>
            <person name="Song C."/>
            <person name="Saxena R.K."/>
            <person name="Azam S."/>
            <person name="Yu S."/>
            <person name="Sharpe A.G."/>
            <person name="Cannon S."/>
            <person name="Baek J."/>
            <person name="Rosen B.D."/>
            <person name="Tar'an B."/>
            <person name="Millan T."/>
            <person name="Zhang X."/>
            <person name="Ramsay L.D."/>
            <person name="Iwata A."/>
            <person name="Wang Y."/>
            <person name="Nelson W."/>
            <person name="Farmer A.D."/>
            <person name="Gaur P.M."/>
            <person name="Soderlund C."/>
            <person name="Penmetsa R.V."/>
            <person name="Xu C."/>
            <person name="Bharti A.K."/>
            <person name="He W."/>
            <person name="Winter P."/>
            <person name="Zhao S."/>
            <person name="Hane J.K."/>
            <person name="Carrasquilla-Garcia N."/>
            <person name="Condie J.A."/>
            <person name="Upadhyaya H.D."/>
            <person name="Luo M.C."/>
            <person name="Thudi M."/>
            <person name="Gowda C.L."/>
            <person name="Singh N.P."/>
            <person name="Lichtenzveig J."/>
            <person name="Gali K.K."/>
            <person name="Rubio J."/>
            <person name="Nadarajan N."/>
            <person name="Dolezel J."/>
            <person name="Bansal K.C."/>
            <person name="Xu X."/>
            <person name="Edwards D."/>
            <person name="Zhang G."/>
            <person name="Kahl G."/>
            <person name="Gil J."/>
            <person name="Singh K.B."/>
            <person name="Datta S.K."/>
            <person name="Jackson S.A."/>
            <person name="Wang J."/>
            <person name="Cook D.R."/>
        </authorList>
    </citation>
    <scope>NUCLEOTIDE SEQUENCE [LARGE SCALE GENOMIC DNA]</scope>
    <source>
        <strain evidence="22">cv. CDC Frontier</strain>
    </source>
</reference>
<dbReference type="InterPro" id="IPR050528">
    <property type="entry name" value="L-type_Lectin-RKs"/>
</dbReference>
<keyword evidence="12 19" id="KW-0547">Nucleotide-binding</keyword>
<keyword evidence="14 19" id="KW-0067">ATP-binding</keyword>
<evidence type="ECO:0000256" key="5">
    <source>
        <dbReference type="ARBA" id="ARBA00012513"/>
    </source>
</evidence>
<keyword evidence="9 20" id="KW-0812">Transmembrane</keyword>
<dbReference type="InterPro" id="IPR000719">
    <property type="entry name" value="Prot_kinase_dom"/>
</dbReference>
<evidence type="ECO:0000256" key="11">
    <source>
        <dbReference type="ARBA" id="ARBA00022734"/>
    </source>
</evidence>
<dbReference type="EC" id="2.7.11.1" evidence="5"/>
<dbReference type="STRING" id="3827.A0A1S2Y3M4"/>
<evidence type="ECO:0000256" key="3">
    <source>
        <dbReference type="ARBA" id="ARBA00008536"/>
    </source>
</evidence>
<evidence type="ECO:0000256" key="16">
    <source>
        <dbReference type="ARBA" id="ARBA00023136"/>
    </source>
</evidence>
<evidence type="ECO:0000313" key="22">
    <source>
        <dbReference type="Proteomes" id="UP000087171"/>
    </source>
</evidence>
<dbReference type="FunFam" id="1.10.510.10:FF:000522">
    <property type="entry name" value="L-type lectin-domain containing receptor kinase IX.1"/>
    <property type="match status" value="1"/>
</dbReference>
<keyword evidence="10" id="KW-0732">Signal</keyword>
<dbReference type="CDD" id="cd06899">
    <property type="entry name" value="lectin_legume_LecRK_Arcelin_ConA"/>
    <property type="match status" value="1"/>
</dbReference>
<evidence type="ECO:0000256" key="17">
    <source>
        <dbReference type="ARBA" id="ARBA00023170"/>
    </source>
</evidence>
<dbReference type="PROSITE" id="PS00308">
    <property type="entry name" value="LECTIN_LEGUME_ALPHA"/>
    <property type="match status" value="1"/>
</dbReference>
<keyword evidence="7" id="KW-0723">Serine/threonine-protein kinase</keyword>
<dbReference type="Proteomes" id="UP000087171">
    <property type="component" value="Chromosome Ca4"/>
</dbReference>
<evidence type="ECO:0000256" key="14">
    <source>
        <dbReference type="ARBA" id="ARBA00022840"/>
    </source>
</evidence>
<dbReference type="InterPro" id="IPR017441">
    <property type="entry name" value="Protein_kinase_ATP_BS"/>
</dbReference>
<evidence type="ECO:0000259" key="21">
    <source>
        <dbReference type="PROSITE" id="PS50011"/>
    </source>
</evidence>
<evidence type="ECO:0000256" key="19">
    <source>
        <dbReference type="PROSITE-ProRule" id="PRU10141"/>
    </source>
</evidence>
<evidence type="ECO:0000313" key="23">
    <source>
        <dbReference type="RefSeq" id="XP_004498794.1"/>
    </source>
</evidence>
<evidence type="ECO:0000256" key="18">
    <source>
        <dbReference type="ARBA" id="ARBA00023180"/>
    </source>
</evidence>
<dbReference type="OrthoDB" id="4062651at2759"/>
<evidence type="ECO:0000256" key="7">
    <source>
        <dbReference type="ARBA" id="ARBA00022527"/>
    </source>
</evidence>
<evidence type="ECO:0000256" key="4">
    <source>
        <dbReference type="ARBA" id="ARBA00010217"/>
    </source>
</evidence>
<feature type="domain" description="Protein kinase" evidence="21">
    <location>
        <begin position="376"/>
        <end position="649"/>
    </location>
</feature>
<gene>
    <name evidence="23" type="primary">LOC101502872</name>
</gene>
<evidence type="ECO:0000256" key="20">
    <source>
        <dbReference type="SAM" id="Phobius"/>
    </source>
</evidence>
<dbReference type="SUPFAM" id="SSF56112">
    <property type="entry name" value="Protein kinase-like (PK-like)"/>
    <property type="match status" value="1"/>
</dbReference>
<dbReference type="PROSITE" id="PS00107">
    <property type="entry name" value="PROTEIN_KINASE_ATP"/>
    <property type="match status" value="1"/>
</dbReference>
<dbReference type="InterPro" id="IPR000985">
    <property type="entry name" value="Lectin_LegA_CS"/>
</dbReference>
<sequence>MSDSPSSCSSSNNIINFSKTLLLHFLVLFLLTLFSLPKTSSLSFNITNFDDQTVAKNMLYEGDGKSTNGSIDLNKVSYLFRVGRAIYSQPLHLYDNTTNTLTDFTTRFTFTIDKLNDTSFGDGFAFYLAPLGYQIPPNSAGGVFGLFNATTNSDLLINHVVAVEFDTFVGSTDPPMKHVGIDDNALTSVAFGKFDIDNNLGRLCYVLIDYSSRTKILEVFWSFKRRIVKGDSDFADLVRNSSISYRIDLMEKLPEFVNVGFSASTGLSTESNVIHSWEFSSSLNSSVDLFEGNEGKGMKKKKLNVVVIVVAVVVPVILVFFIAGVVGWMILKRKRKNFDDGLDEYGGPVSAKFDLDKGTIPRRFEYSELVAATNGFSDDRMLGRGGYGQVYKGVLSYLGRVVAVKRIFADFEDSERVFINEVRIISRLIHRNLVQFIGWCHEQGEFLLVFEYMPNGSLDTHLFGDKKSLVWDVRYKIALGVANALRYLHDDAEQCVLHRDIKSGNVLLDTDFSTKLGDFGMAKLVDPMLRTQRTGVVGTYGYLAPEYINGGRASKESDMYSFGIVALELATGRRIFQEGEFHVPLMNWCWGLYVEGNLMSAADERLNQMFDVSEMKSLLIVGLWCTHSNDKERPKAYEVIKVLQLEMALPELPLDMHDRVPPIVTFRQSTNCVSLSPHMTNSLVSVGR</sequence>
<comment type="similarity">
    <text evidence="4">In the C-terminal section; belongs to the protein kinase superfamily. Ser/Thr protein kinase family.</text>
</comment>
<dbReference type="GO" id="GO:0005524">
    <property type="term" value="F:ATP binding"/>
    <property type="evidence" value="ECO:0007669"/>
    <property type="project" value="UniProtKB-UniRule"/>
</dbReference>
<dbReference type="KEGG" id="cam:101502872"/>
<dbReference type="FunFam" id="3.30.200.20:FF:000529">
    <property type="entry name" value="L-type lectin-domain containing receptor kinase IX.1"/>
    <property type="match status" value="1"/>
</dbReference>
<dbReference type="InterPro" id="IPR008271">
    <property type="entry name" value="Ser/Thr_kinase_AS"/>
</dbReference>
<keyword evidence="15 20" id="KW-1133">Transmembrane helix</keyword>
<dbReference type="GO" id="GO:0030246">
    <property type="term" value="F:carbohydrate binding"/>
    <property type="evidence" value="ECO:0007669"/>
    <property type="project" value="UniProtKB-KW"/>
</dbReference>
<dbReference type="GeneID" id="101502872"/>
<dbReference type="PROSITE" id="PS50011">
    <property type="entry name" value="PROTEIN_KINASE_DOM"/>
    <property type="match status" value="1"/>
</dbReference>
<keyword evidence="13" id="KW-0418">Kinase</keyword>
<dbReference type="Pfam" id="PF00139">
    <property type="entry name" value="Lectin_legB"/>
    <property type="match status" value="1"/>
</dbReference>
<dbReference type="Pfam" id="PF00069">
    <property type="entry name" value="Pkinase"/>
    <property type="match status" value="1"/>
</dbReference>
<keyword evidence="17" id="KW-0675">Receptor</keyword>
<evidence type="ECO:0000256" key="13">
    <source>
        <dbReference type="ARBA" id="ARBA00022777"/>
    </source>
</evidence>
<evidence type="ECO:0000256" key="12">
    <source>
        <dbReference type="ARBA" id="ARBA00022741"/>
    </source>
</evidence>
<evidence type="ECO:0000256" key="2">
    <source>
        <dbReference type="ARBA" id="ARBA00007606"/>
    </source>
</evidence>
<keyword evidence="16 20" id="KW-0472">Membrane</keyword>
<dbReference type="PROSITE" id="PS00108">
    <property type="entry name" value="PROTEIN_KINASE_ST"/>
    <property type="match status" value="1"/>
</dbReference>
<dbReference type="GO" id="GO:0004674">
    <property type="term" value="F:protein serine/threonine kinase activity"/>
    <property type="evidence" value="ECO:0007669"/>
    <property type="project" value="UniProtKB-KW"/>
</dbReference>
<dbReference type="Gene3D" id="3.30.200.20">
    <property type="entry name" value="Phosphorylase Kinase, domain 1"/>
    <property type="match status" value="1"/>
</dbReference>
<comment type="similarity">
    <text evidence="2">Belongs to the leguminous lectin family.</text>
</comment>
<protein>
    <recommendedName>
        <fullName evidence="5">non-specific serine/threonine protein kinase</fullName>
        <ecNumber evidence="5">2.7.11.1</ecNumber>
    </recommendedName>
</protein>
<evidence type="ECO:0000256" key="6">
    <source>
        <dbReference type="ARBA" id="ARBA00022475"/>
    </source>
</evidence>
<comment type="subcellular location">
    <subcellularLocation>
        <location evidence="1">Cell membrane</location>
        <topology evidence="1">Single-pass type I membrane protein</topology>
    </subcellularLocation>
</comment>
<organism evidence="22 23">
    <name type="scientific">Cicer arietinum</name>
    <name type="common">Chickpea</name>
    <name type="synonym">Garbanzo</name>
    <dbReference type="NCBI Taxonomy" id="3827"/>
    <lineage>
        <taxon>Eukaryota</taxon>
        <taxon>Viridiplantae</taxon>
        <taxon>Streptophyta</taxon>
        <taxon>Embryophyta</taxon>
        <taxon>Tracheophyta</taxon>
        <taxon>Spermatophyta</taxon>
        <taxon>Magnoliopsida</taxon>
        <taxon>eudicotyledons</taxon>
        <taxon>Gunneridae</taxon>
        <taxon>Pentapetalae</taxon>
        <taxon>rosids</taxon>
        <taxon>fabids</taxon>
        <taxon>Fabales</taxon>
        <taxon>Fabaceae</taxon>
        <taxon>Papilionoideae</taxon>
        <taxon>50 kb inversion clade</taxon>
        <taxon>NPAAA clade</taxon>
        <taxon>Hologalegina</taxon>
        <taxon>IRL clade</taxon>
        <taxon>Cicereae</taxon>
        <taxon>Cicer</taxon>
    </lineage>
</organism>
<dbReference type="GO" id="GO:0005886">
    <property type="term" value="C:plasma membrane"/>
    <property type="evidence" value="ECO:0007669"/>
    <property type="project" value="UniProtKB-SubCell"/>
</dbReference>
<dbReference type="Gene3D" id="2.60.120.200">
    <property type="match status" value="1"/>
</dbReference>
<evidence type="ECO:0000256" key="10">
    <source>
        <dbReference type="ARBA" id="ARBA00022729"/>
    </source>
</evidence>
<dbReference type="Gene3D" id="1.10.510.10">
    <property type="entry name" value="Transferase(Phosphotransferase) domain 1"/>
    <property type="match status" value="1"/>
</dbReference>
<accession>A0A1S2Y3M4</accession>
<dbReference type="PANTHER" id="PTHR27007">
    <property type="match status" value="1"/>
</dbReference>